<dbReference type="EMBL" id="GBRH01242241">
    <property type="protein sequence ID" value="JAD55654.1"/>
    <property type="molecule type" value="Transcribed_RNA"/>
</dbReference>
<evidence type="ECO:0000313" key="1">
    <source>
        <dbReference type="EMBL" id="JAD55654.1"/>
    </source>
</evidence>
<reference evidence="1" key="1">
    <citation type="submission" date="2014-09" db="EMBL/GenBank/DDBJ databases">
        <authorList>
            <person name="Magalhaes I.L.F."/>
            <person name="Oliveira U."/>
            <person name="Santos F.R."/>
            <person name="Vidigal T.H.D.A."/>
            <person name="Brescovit A.D."/>
            <person name="Santos A.J."/>
        </authorList>
    </citation>
    <scope>NUCLEOTIDE SEQUENCE</scope>
    <source>
        <tissue evidence="1">Shoot tissue taken approximately 20 cm above the soil surface</tissue>
    </source>
</reference>
<protein>
    <submittedName>
        <fullName evidence="1">Uncharacterized protein</fullName>
    </submittedName>
</protein>
<name>A0A0A9AVB0_ARUDO</name>
<dbReference type="AlphaFoldDB" id="A0A0A9AVB0"/>
<reference evidence="1" key="2">
    <citation type="journal article" date="2015" name="Data Brief">
        <title>Shoot transcriptome of the giant reed, Arundo donax.</title>
        <authorList>
            <person name="Barrero R.A."/>
            <person name="Guerrero F.D."/>
            <person name="Moolhuijzen P."/>
            <person name="Goolsby J.A."/>
            <person name="Tidwell J."/>
            <person name="Bellgard S.E."/>
            <person name="Bellgard M.I."/>
        </authorList>
    </citation>
    <scope>NUCLEOTIDE SEQUENCE</scope>
    <source>
        <tissue evidence="1">Shoot tissue taken approximately 20 cm above the soil surface</tissue>
    </source>
</reference>
<organism evidence="1">
    <name type="scientific">Arundo donax</name>
    <name type="common">Giant reed</name>
    <name type="synonym">Donax arundinaceus</name>
    <dbReference type="NCBI Taxonomy" id="35708"/>
    <lineage>
        <taxon>Eukaryota</taxon>
        <taxon>Viridiplantae</taxon>
        <taxon>Streptophyta</taxon>
        <taxon>Embryophyta</taxon>
        <taxon>Tracheophyta</taxon>
        <taxon>Spermatophyta</taxon>
        <taxon>Magnoliopsida</taxon>
        <taxon>Liliopsida</taxon>
        <taxon>Poales</taxon>
        <taxon>Poaceae</taxon>
        <taxon>PACMAD clade</taxon>
        <taxon>Arundinoideae</taxon>
        <taxon>Arundineae</taxon>
        <taxon>Arundo</taxon>
    </lineage>
</organism>
<proteinExistence type="predicted"/>
<sequence length="17" mass="1946">MFNCTVSRCSLEKCLVL</sequence>
<accession>A0A0A9AVB0</accession>